<keyword evidence="6 8" id="KW-0472">Membrane</keyword>
<dbReference type="STRING" id="6669.E9GIY8"/>
<dbReference type="InterPro" id="IPR020846">
    <property type="entry name" value="MFS_dom"/>
</dbReference>
<feature type="transmembrane region" description="Helical" evidence="8">
    <location>
        <begin position="514"/>
        <end position="534"/>
    </location>
</feature>
<dbReference type="InParanoid" id="E9GIY8"/>
<dbReference type="GO" id="GO:0022857">
    <property type="term" value="F:transmembrane transporter activity"/>
    <property type="evidence" value="ECO:0007669"/>
    <property type="project" value="InterPro"/>
</dbReference>
<dbReference type="InterPro" id="IPR005828">
    <property type="entry name" value="MFS_sugar_transport-like"/>
</dbReference>
<protein>
    <recommendedName>
        <fullName evidence="9">Major facilitator superfamily (MFS) profile domain-containing protein</fullName>
    </recommendedName>
</protein>
<dbReference type="PhylomeDB" id="E9GIY8"/>
<sequence>MVMEMEQDAVSESSSSRSSVSQTSVKKADKYDEGGPRRSTRADYETAIAATDYGKFHYWLLLACGWANAADAVEILCVSFLLPSAECDLLLTSTDKGILSAIVFLGMMIGGYLWGGLGDSLGRRGVLMVSMTVNAIFGMLSSLAMTFPTFLVLRFLSGLGIGGSIPVTWSYYAEFQPKARRGAMLSFLAAFWMVGNFVVAGLAWAIIPLTFSYESANFQFNSWRLFTLLCGIPSLSVAITLIFFPESPRYLLSQGDEEGALQVFRRIFTSNTGRPASQYPFTNLELDDDMLSTASHPGEKLFRRIKKLCHRVATQSKAAFGPTVRRSMILMIIINFAIQFGYYGLWLWFPELFNRLQIYYEDHNVTVSVCEVVDFKPNTTGQDPFEHCQDASPPDNQVFINAFIVAIAPLPANVWTIFHMDKLGRKFFLVFSMIGSGLAAFLIWLVRSSAGNLALSCIFGAVSTMGFNALDCLGAELFPTNVRSTAMSITLAAARLGAILGNIIFGVFVDVACAIPILLVATLLIFGGLLGLLLPNTTKEPLL</sequence>
<dbReference type="InterPro" id="IPR036259">
    <property type="entry name" value="MFS_trans_sf"/>
</dbReference>
<dbReference type="KEGG" id="dpx:DAPPUDRAFT_304078"/>
<proteinExistence type="inferred from homology"/>
<evidence type="ECO:0000256" key="3">
    <source>
        <dbReference type="ARBA" id="ARBA00022448"/>
    </source>
</evidence>
<feature type="transmembrane region" description="Helical" evidence="8">
    <location>
        <begin position="58"/>
        <end position="82"/>
    </location>
</feature>
<feature type="transmembrane region" description="Helical" evidence="8">
    <location>
        <begin position="427"/>
        <end position="447"/>
    </location>
</feature>
<gene>
    <name evidence="10" type="ORF">DAPPUDRAFT_304078</name>
</gene>
<dbReference type="SUPFAM" id="SSF103473">
    <property type="entry name" value="MFS general substrate transporter"/>
    <property type="match status" value="1"/>
</dbReference>
<dbReference type="FunCoup" id="E9GIY8">
    <property type="interactions" value="366"/>
</dbReference>
<evidence type="ECO:0000313" key="11">
    <source>
        <dbReference type="Proteomes" id="UP000000305"/>
    </source>
</evidence>
<feature type="compositionally biased region" description="Basic and acidic residues" evidence="7">
    <location>
        <begin position="26"/>
        <end position="39"/>
    </location>
</feature>
<evidence type="ECO:0000259" key="9">
    <source>
        <dbReference type="PROSITE" id="PS50850"/>
    </source>
</evidence>
<dbReference type="Gene3D" id="1.20.1250.20">
    <property type="entry name" value="MFS general substrate transporter like domains"/>
    <property type="match status" value="1"/>
</dbReference>
<evidence type="ECO:0000313" key="10">
    <source>
        <dbReference type="EMBL" id="EFX80350.1"/>
    </source>
</evidence>
<evidence type="ECO:0000256" key="5">
    <source>
        <dbReference type="ARBA" id="ARBA00022989"/>
    </source>
</evidence>
<dbReference type="Proteomes" id="UP000000305">
    <property type="component" value="Unassembled WGS sequence"/>
</dbReference>
<dbReference type="InterPro" id="IPR011701">
    <property type="entry name" value="MFS"/>
</dbReference>
<dbReference type="EMBL" id="GL732547">
    <property type="protein sequence ID" value="EFX80350.1"/>
    <property type="molecule type" value="Genomic_DNA"/>
</dbReference>
<organism evidence="10 11">
    <name type="scientific">Daphnia pulex</name>
    <name type="common">Water flea</name>
    <dbReference type="NCBI Taxonomy" id="6669"/>
    <lineage>
        <taxon>Eukaryota</taxon>
        <taxon>Metazoa</taxon>
        <taxon>Ecdysozoa</taxon>
        <taxon>Arthropoda</taxon>
        <taxon>Crustacea</taxon>
        <taxon>Branchiopoda</taxon>
        <taxon>Diplostraca</taxon>
        <taxon>Cladocera</taxon>
        <taxon>Anomopoda</taxon>
        <taxon>Daphniidae</taxon>
        <taxon>Daphnia</taxon>
    </lineage>
</organism>
<reference evidence="10 11" key="1">
    <citation type="journal article" date="2011" name="Science">
        <title>The ecoresponsive genome of Daphnia pulex.</title>
        <authorList>
            <person name="Colbourne J.K."/>
            <person name="Pfrender M.E."/>
            <person name="Gilbert D."/>
            <person name="Thomas W.K."/>
            <person name="Tucker A."/>
            <person name="Oakley T.H."/>
            <person name="Tokishita S."/>
            <person name="Aerts A."/>
            <person name="Arnold G.J."/>
            <person name="Basu M.K."/>
            <person name="Bauer D.J."/>
            <person name="Caceres C.E."/>
            <person name="Carmel L."/>
            <person name="Casola C."/>
            <person name="Choi J.H."/>
            <person name="Detter J.C."/>
            <person name="Dong Q."/>
            <person name="Dusheyko S."/>
            <person name="Eads B.D."/>
            <person name="Frohlich T."/>
            <person name="Geiler-Samerotte K.A."/>
            <person name="Gerlach D."/>
            <person name="Hatcher P."/>
            <person name="Jogdeo S."/>
            <person name="Krijgsveld J."/>
            <person name="Kriventseva E.V."/>
            <person name="Kultz D."/>
            <person name="Laforsch C."/>
            <person name="Lindquist E."/>
            <person name="Lopez J."/>
            <person name="Manak J.R."/>
            <person name="Muller J."/>
            <person name="Pangilinan J."/>
            <person name="Patwardhan R.P."/>
            <person name="Pitluck S."/>
            <person name="Pritham E.J."/>
            <person name="Rechtsteiner A."/>
            <person name="Rho M."/>
            <person name="Rogozin I.B."/>
            <person name="Sakarya O."/>
            <person name="Salamov A."/>
            <person name="Schaack S."/>
            <person name="Shapiro H."/>
            <person name="Shiga Y."/>
            <person name="Skalitzky C."/>
            <person name="Smith Z."/>
            <person name="Souvorov A."/>
            <person name="Sung W."/>
            <person name="Tang Z."/>
            <person name="Tsuchiya D."/>
            <person name="Tu H."/>
            <person name="Vos H."/>
            <person name="Wang M."/>
            <person name="Wolf Y.I."/>
            <person name="Yamagata H."/>
            <person name="Yamada T."/>
            <person name="Ye Y."/>
            <person name="Shaw J.R."/>
            <person name="Andrews J."/>
            <person name="Crease T.J."/>
            <person name="Tang H."/>
            <person name="Lucas S.M."/>
            <person name="Robertson H.M."/>
            <person name="Bork P."/>
            <person name="Koonin E.V."/>
            <person name="Zdobnov E.M."/>
            <person name="Grigoriev I.V."/>
            <person name="Lynch M."/>
            <person name="Boore J.L."/>
        </authorList>
    </citation>
    <scope>NUCLEOTIDE SEQUENCE [LARGE SCALE GENOMIC DNA]</scope>
</reference>
<dbReference type="AlphaFoldDB" id="E9GIY8"/>
<dbReference type="PANTHER" id="PTHR23511">
    <property type="entry name" value="SYNAPTIC VESICLE GLYCOPROTEIN 2"/>
    <property type="match status" value="1"/>
</dbReference>
<feature type="transmembrane region" description="Helical" evidence="8">
    <location>
        <begin position="126"/>
        <end position="145"/>
    </location>
</feature>
<evidence type="ECO:0000256" key="1">
    <source>
        <dbReference type="ARBA" id="ARBA00004141"/>
    </source>
</evidence>
<feature type="domain" description="Major facilitator superfamily (MFS) profile" evidence="9">
    <location>
        <begin position="60"/>
        <end position="539"/>
    </location>
</feature>
<feature type="transmembrane region" description="Helical" evidence="8">
    <location>
        <begin position="329"/>
        <end position="349"/>
    </location>
</feature>
<dbReference type="HOGENOM" id="CLU_001265_46_15_1"/>
<dbReference type="OrthoDB" id="3936150at2759"/>
<feature type="transmembrane region" description="Helical" evidence="8">
    <location>
        <begin position="151"/>
        <end position="172"/>
    </location>
</feature>
<evidence type="ECO:0000256" key="4">
    <source>
        <dbReference type="ARBA" id="ARBA00022692"/>
    </source>
</evidence>
<accession>E9GIY8</accession>
<keyword evidence="4 8" id="KW-0812">Transmembrane</keyword>
<keyword evidence="11" id="KW-1185">Reference proteome</keyword>
<dbReference type="OMA" id="RFQIEFH"/>
<evidence type="ECO:0000256" key="2">
    <source>
        <dbReference type="ARBA" id="ARBA00008335"/>
    </source>
</evidence>
<comment type="subcellular location">
    <subcellularLocation>
        <location evidence="1">Membrane</location>
        <topology evidence="1">Multi-pass membrane protein</topology>
    </subcellularLocation>
</comment>
<dbReference type="PROSITE" id="PS00216">
    <property type="entry name" value="SUGAR_TRANSPORT_1"/>
    <property type="match status" value="1"/>
</dbReference>
<feature type="region of interest" description="Disordered" evidence="7">
    <location>
        <begin position="1"/>
        <end position="39"/>
    </location>
</feature>
<dbReference type="PROSITE" id="PS50850">
    <property type="entry name" value="MFS"/>
    <property type="match status" value="1"/>
</dbReference>
<feature type="transmembrane region" description="Helical" evidence="8">
    <location>
        <begin position="184"/>
        <end position="211"/>
    </location>
</feature>
<dbReference type="GO" id="GO:0016020">
    <property type="term" value="C:membrane"/>
    <property type="evidence" value="ECO:0000318"/>
    <property type="project" value="GO_Central"/>
</dbReference>
<feature type="transmembrane region" description="Helical" evidence="8">
    <location>
        <begin position="486"/>
        <end position="508"/>
    </location>
</feature>
<feature type="transmembrane region" description="Helical" evidence="8">
    <location>
        <begin position="97"/>
        <end position="114"/>
    </location>
</feature>
<feature type="compositionally biased region" description="Low complexity" evidence="7">
    <location>
        <begin position="10"/>
        <end position="25"/>
    </location>
</feature>
<name>E9GIY8_DAPPU</name>
<dbReference type="Pfam" id="PF07690">
    <property type="entry name" value="MFS_1"/>
    <property type="match status" value="1"/>
</dbReference>
<feature type="transmembrane region" description="Helical" evidence="8">
    <location>
        <begin position="398"/>
        <end position="418"/>
    </location>
</feature>
<dbReference type="eggNOG" id="KOG0255">
    <property type="taxonomic scope" value="Eukaryota"/>
</dbReference>
<dbReference type="PROSITE" id="PS00217">
    <property type="entry name" value="SUGAR_TRANSPORT_2"/>
    <property type="match status" value="1"/>
</dbReference>
<dbReference type="PANTHER" id="PTHR23511:SF34">
    <property type="entry name" value="SYNAPTIC VESICLE GLYCOPROTEIN 2"/>
    <property type="match status" value="1"/>
</dbReference>
<evidence type="ECO:0000256" key="7">
    <source>
        <dbReference type="SAM" id="MobiDB-lite"/>
    </source>
</evidence>
<evidence type="ECO:0000256" key="6">
    <source>
        <dbReference type="ARBA" id="ARBA00023136"/>
    </source>
</evidence>
<keyword evidence="5 8" id="KW-1133">Transmembrane helix</keyword>
<evidence type="ECO:0000256" key="8">
    <source>
        <dbReference type="SAM" id="Phobius"/>
    </source>
</evidence>
<comment type="similarity">
    <text evidence="2">Belongs to the major facilitator superfamily.</text>
</comment>
<dbReference type="FunFam" id="1.20.1250.20:FF:000232">
    <property type="entry name" value="Organic cation/carnitine transporter 7"/>
    <property type="match status" value="1"/>
</dbReference>
<dbReference type="InterPro" id="IPR005829">
    <property type="entry name" value="Sugar_transporter_CS"/>
</dbReference>
<feature type="transmembrane region" description="Helical" evidence="8">
    <location>
        <begin position="223"/>
        <end position="244"/>
    </location>
</feature>
<keyword evidence="3" id="KW-0813">Transport</keyword>
<dbReference type="Pfam" id="PF00083">
    <property type="entry name" value="Sugar_tr"/>
    <property type="match status" value="1"/>
</dbReference>